<evidence type="ECO:0000256" key="19">
    <source>
        <dbReference type="ARBA" id="ARBA00042403"/>
    </source>
</evidence>
<keyword evidence="11" id="KW-0094">Blood coagulation</keyword>
<dbReference type="PROSITE" id="PS50240">
    <property type="entry name" value="TRYPSIN_DOM"/>
    <property type="match status" value="1"/>
</dbReference>
<evidence type="ECO:0000256" key="6">
    <source>
        <dbReference type="ARBA" id="ARBA00022696"/>
    </source>
</evidence>
<dbReference type="GO" id="GO:0007596">
    <property type="term" value="P:blood coagulation"/>
    <property type="evidence" value="ECO:0007669"/>
    <property type="project" value="UniProtKB-KW"/>
</dbReference>
<dbReference type="EMBL" id="JAMKFB020000015">
    <property type="protein sequence ID" value="KAL0175214.1"/>
    <property type="molecule type" value="Genomic_DNA"/>
</dbReference>
<keyword evidence="4" id="KW-0964">Secreted</keyword>
<keyword evidence="23" id="KW-1185">Reference proteome</keyword>
<evidence type="ECO:0000256" key="16">
    <source>
        <dbReference type="ARBA" id="ARBA00038995"/>
    </source>
</evidence>
<dbReference type="InterPro" id="IPR050442">
    <property type="entry name" value="Peptidase_S1_coag_factors"/>
</dbReference>
<dbReference type="PRINTS" id="PR00722">
    <property type="entry name" value="CHYMOTRYPSIN"/>
</dbReference>
<evidence type="ECO:0000256" key="5">
    <source>
        <dbReference type="ARBA" id="ARBA00022670"/>
    </source>
</evidence>
<evidence type="ECO:0000313" key="22">
    <source>
        <dbReference type="EMBL" id="KAL0175214.1"/>
    </source>
</evidence>
<feature type="non-terminal residue" evidence="22">
    <location>
        <position position="1"/>
    </location>
</feature>
<keyword evidence="5" id="KW-0645">Protease</keyword>
<evidence type="ECO:0000313" key="23">
    <source>
        <dbReference type="Proteomes" id="UP001529510"/>
    </source>
</evidence>
<organism evidence="22 23">
    <name type="scientific">Cirrhinus mrigala</name>
    <name type="common">Mrigala</name>
    <dbReference type="NCBI Taxonomy" id="683832"/>
    <lineage>
        <taxon>Eukaryota</taxon>
        <taxon>Metazoa</taxon>
        <taxon>Chordata</taxon>
        <taxon>Craniata</taxon>
        <taxon>Vertebrata</taxon>
        <taxon>Euteleostomi</taxon>
        <taxon>Actinopterygii</taxon>
        <taxon>Neopterygii</taxon>
        <taxon>Teleostei</taxon>
        <taxon>Ostariophysi</taxon>
        <taxon>Cypriniformes</taxon>
        <taxon>Cyprinidae</taxon>
        <taxon>Labeoninae</taxon>
        <taxon>Labeonini</taxon>
        <taxon>Cirrhinus</taxon>
    </lineage>
</organism>
<dbReference type="Gene3D" id="2.40.10.10">
    <property type="entry name" value="Trypsin-like serine proteases"/>
    <property type="match status" value="1"/>
</dbReference>
<gene>
    <name evidence="22" type="ORF">M9458_031182</name>
</gene>
<keyword evidence="12" id="KW-1015">Disulfide bond</keyword>
<dbReference type="GO" id="GO:0005794">
    <property type="term" value="C:Golgi apparatus"/>
    <property type="evidence" value="ECO:0007669"/>
    <property type="project" value="UniProtKB-SubCell"/>
</dbReference>
<reference evidence="22 23" key="1">
    <citation type="submission" date="2024-05" db="EMBL/GenBank/DDBJ databases">
        <title>Genome sequencing and assembly of Indian major carp, Cirrhinus mrigala (Hamilton, 1822).</title>
        <authorList>
            <person name="Mohindra V."/>
            <person name="Chowdhury L.M."/>
            <person name="Lal K."/>
            <person name="Jena J.K."/>
        </authorList>
    </citation>
    <scope>NUCLEOTIDE SEQUENCE [LARGE SCALE GENOMIC DNA]</scope>
    <source>
        <strain evidence="22">CM1030</strain>
        <tissue evidence="22">Blood</tissue>
    </source>
</reference>
<dbReference type="Pfam" id="PF00089">
    <property type="entry name" value="Trypsin"/>
    <property type="match status" value="1"/>
</dbReference>
<keyword evidence="7" id="KW-0378">Hydrolase</keyword>
<accession>A0ABD0PMD6</accession>
<dbReference type="GO" id="GO:0004252">
    <property type="term" value="F:serine-type endopeptidase activity"/>
    <property type="evidence" value="ECO:0007669"/>
    <property type="project" value="UniProtKB-EC"/>
</dbReference>
<dbReference type="AlphaFoldDB" id="A0ABD0PMD6"/>
<comment type="catalytic activity">
    <reaction evidence="14">
        <text>Degradation of blood coagulation factors Va and VIIIa.</text>
        <dbReference type="EC" id="3.4.21.69"/>
    </reaction>
</comment>
<evidence type="ECO:0000256" key="15">
    <source>
        <dbReference type="ARBA" id="ARBA00037553"/>
    </source>
</evidence>
<dbReference type="EC" id="3.4.21.69" evidence="16"/>
<evidence type="ECO:0000256" key="18">
    <source>
        <dbReference type="ARBA" id="ARBA00041306"/>
    </source>
</evidence>
<proteinExistence type="predicted"/>
<evidence type="ECO:0000256" key="20">
    <source>
        <dbReference type="ARBA" id="ARBA00042906"/>
    </source>
</evidence>
<keyword evidence="8" id="KW-0256">Endoplasmic reticulum</keyword>
<dbReference type="CDD" id="cd00190">
    <property type="entry name" value="Tryp_SPc"/>
    <property type="match status" value="1"/>
</dbReference>
<evidence type="ECO:0000256" key="12">
    <source>
        <dbReference type="ARBA" id="ARBA00023157"/>
    </source>
</evidence>
<dbReference type="FunFam" id="2.40.10.10:FF:000011">
    <property type="entry name" value="Coagulation factor X"/>
    <property type="match status" value="1"/>
</dbReference>
<evidence type="ECO:0000256" key="7">
    <source>
        <dbReference type="ARBA" id="ARBA00022801"/>
    </source>
</evidence>
<protein>
    <recommendedName>
        <fullName evidence="17">Vitamin K-dependent protein C</fullName>
        <ecNumber evidence="16">3.4.21.69</ecNumber>
    </recommendedName>
    <alternativeName>
        <fullName evidence="20">Anticoagulant protein C</fullName>
    </alternativeName>
    <alternativeName>
        <fullName evidence="18">Autoprothrombin IIA</fullName>
    </alternativeName>
    <alternativeName>
        <fullName evidence="19">Blood coagulation factor XIV</fullName>
    </alternativeName>
</protein>
<dbReference type="PROSITE" id="PS00135">
    <property type="entry name" value="TRYPSIN_SER"/>
    <property type="match status" value="1"/>
</dbReference>
<evidence type="ECO:0000256" key="14">
    <source>
        <dbReference type="ARBA" id="ARBA00036045"/>
    </source>
</evidence>
<evidence type="ECO:0000256" key="8">
    <source>
        <dbReference type="ARBA" id="ARBA00022824"/>
    </source>
</evidence>
<evidence type="ECO:0000256" key="13">
    <source>
        <dbReference type="ARBA" id="ARBA00023180"/>
    </source>
</evidence>
<evidence type="ECO:0000256" key="17">
    <source>
        <dbReference type="ARBA" id="ARBA00040219"/>
    </source>
</evidence>
<dbReference type="InterPro" id="IPR033116">
    <property type="entry name" value="TRYPSIN_SER"/>
</dbReference>
<evidence type="ECO:0000256" key="1">
    <source>
        <dbReference type="ARBA" id="ARBA00004240"/>
    </source>
</evidence>
<comment type="function">
    <text evidence="15">Protein C is a vitamin K-dependent serine protease that regulates blood coagulation by inactivating factors Va and VIIIa in the presence of calcium ions and phospholipids. Exerts a protective effect on the endothelial cell barrier function.</text>
</comment>
<dbReference type="GO" id="GO:0006508">
    <property type="term" value="P:proteolysis"/>
    <property type="evidence" value="ECO:0007669"/>
    <property type="project" value="UniProtKB-KW"/>
</dbReference>
<dbReference type="Proteomes" id="UP001529510">
    <property type="component" value="Unassembled WGS sequence"/>
</dbReference>
<evidence type="ECO:0000256" key="3">
    <source>
        <dbReference type="ARBA" id="ARBA00004613"/>
    </source>
</evidence>
<dbReference type="InterPro" id="IPR043504">
    <property type="entry name" value="Peptidase_S1_PA_chymotrypsin"/>
</dbReference>
<sequence>YDKMRPDKDEQEIKVQKVVLHPHFHDYTFDSDIALLYLSRPVNLGPFAVPACLPDANLAVRLLKPGEQGLVSGWGATDFLRRSSRFLRKVMLPVADQMSCINTTEHAITDNMFCAGYLMEEMDACTGDSGGPFIVNYRGTWFLAGVVSWGERCAAEGKYGVYTRLGNYLPWIHEEMMKEESGRSQ</sequence>
<evidence type="ECO:0000256" key="2">
    <source>
        <dbReference type="ARBA" id="ARBA00004555"/>
    </source>
</evidence>
<dbReference type="SUPFAM" id="SSF50494">
    <property type="entry name" value="Trypsin-like serine proteases"/>
    <property type="match status" value="1"/>
</dbReference>
<evidence type="ECO:0000259" key="21">
    <source>
        <dbReference type="PROSITE" id="PS50240"/>
    </source>
</evidence>
<feature type="non-terminal residue" evidence="22">
    <location>
        <position position="185"/>
    </location>
</feature>
<dbReference type="InterPro" id="IPR009003">
    <property type="entry name" value="Peptidase_S1_PA"/>
</dbReference>
<dbReference type="GO" id="GO:0005576">
    <property type="term" value="C:extracellular region"/>
    <property type="evidence" value="ECO:0007669"/>
    <property type="project" value="UniProtKB-SubCell"/>
</dbReference>
<name>A0ABD0PMD6_CIRMR</name>
<evidence type="ECO:0000256" key="4">
    <source>
        <dbReference type="ARBA" id="ARBA00022525"/>
    </source>
</evidence>
<dbReference type="SMART" id="SM00020">
    <property type="entry name" value="Tryp_SPc"/>
    <property type="match status" value="1"/>
</dbReference>
<dbReference type="InterPro" id="IPR001254">
    <property type="entry name" value="Trypsin_dom"/>
</dbReference>
<evidence type="ECO:0000256" key="9">
    <source>
        <dbReference type="ARBA" id="ARBA00022825"/>
    </source>
</evidence>
<comment type="subcellular location">
    <subcellularLocation>
        <location evidence="1">Endoplasmic reticulum</location>
    </subcellularLocation>
    <subcellularLocation>
        <location evidence="2">Golgi apparatus</location>
    </subcellularLocation>
    <subcellularLocation>
        <location evidence="3">Secreted</location>
    </subcellularLocation>
</comment>
<dbReference type="GO" id="GO:0005783">
    <property type="term" value="C:endoplasmic reticulum"/>
    <property type="evidence" value="ECO:0007669"/>
    <property type="project" value="UniProtKB-SubCell"/>
</dbReference>
<keyword evidence="6" id="KW-0356">Hemostasis</keyword>
<comment type="caution">
    <text evidence="22">The sequence shown here is derived from an EMBL/GenBank/DDBJ whole genome shotgun (WGS) entry which is preliminary data.</text>
</comment>
<evidence type="ECO:0000256" key="11">
    <source>
        <dbReference type="ARBA" id="ARBA00023084"/>
    </source>
</evidence>
<dbReference type="PANTHER" id="PTHR24278:SF25">
    <property type="entry name" value="COAGULATION FACTOR IX"/>
    <property type="match status" value="1"/>
</dbReference>
<keyword evidence="13" id="KW-0325">Glycoprotein</keyword>
<feature type="domain" description="Peptidase S1" evidence="21">
    <location>
        <begin position="1"/>
        <end position="177"/>
    </location>
</feature>
<keyword evidence="9" id="KW-0720">Serine protease</keyword>
<keyword evidence="10" id="KW-0333">Golgi apparatus</keyword>
<dbReference type="PANTHER" id="PTHR24278">
    <property type="entry name" value="COAGULATION FACTOR"/>
    <property type="match status" value="1"/>
</dbReference>
<dbReference type="InterPro" id="IPR001314">
    <property type="entry name" value="Peptidase_S1A"/>
</dbReference>
<evidence type="ECO:0000256" key="10">
    <source>
        <dbReference type="ARBA" id="ARBA00023034"/>
    </source>
</evidence>